<protein>
    <submittedName>
        <fullName evidence="2">Uncharacterized protein</fullName>
    </submittedName>
</protein>
<sequence length="217" mass="23044">MKLQIALTTTLLAFSFSSFAGSLELKQEGVLVSPTDTYTNIFSSQIQMGFGYIKDGSKPDNDKVNREGDGTFIIERTGQLNGVSDTGSENPTVWVRNDGNFPSTALKASSRKPGSIDMVVGDTSTDGYRPQFQKDSPALFVGESKLNTNGSKNSATGDIKHLAVEVRGAIKLCGKSGSRGDECQAAAFLYVADGGNLIVRSPSGESYNLLDGLTPIN</sequence>
<feature type="signal peptide" evidence="1">
    <location>
        <begin position="1"/>
        <end position="20"/>
    </location>
</feature>
<dbReference type="Proteomes" id="UP000241771">
    <property type="component" value="Unassembled WGS sequence"/>
</dbReference>
<evidence type="ECO:0000313" key="2">
    <source>
        <dbReference type="EMBL" id="PSW21506.1"/>
    </source>
</evidence>
<comment type="caution">
    <text evidence="2">The sequence shown here is derived from an EMBL/GenBank/DDBJ whole genome shotgun (WGS) entry which is preliminary data.</text>
</comment>
<dbReference type="AlphaFoldDB" id="A0A2T3NZ00"/>
<keyword evidence="1" id="KW-0732">Signal</keyword>
<evidence type="ECO:0000256" key="1">
    <source>
        <dbReference type="SAM" id="SignalP"/>
    </source>
</evidence>
<name>A0A2T3NZ00_9GAMM</name>
<evidence type="ECO:0000313" key="3">
    <source>
        <dbReference type="Proteomes" id="UP000241771"/>
    </source>
</evidence>
<proteinExistence type="predicted"/>
<feature type="chain" id="PRO_5015760826" evidence="1">
    <location>
        <begin position="21"/>
        <end position="217"/>
    </location>
</feature>
<gene>
    <name evidence="2" type="ORF">C9I98_06175</name>
</gene>
<dbReference type="EMBL" id="PYMA01000002">
    <property type="protein sequence ID" value="PSW21506.1"/>
    <property type="molecule type" value="Genomic_DNA"/>
</dbReference>
<accession>A0A2T3NZ00</accession>
<organism evidence="2 3">
    <name type="scientific">Photobacterium sanctipauli</name>
    <dbReference type="NCBI Taxonomy" id="1342794"/>
    <lineage>
        <taxon>Bacteria</taxon>
        <taxon>Pseudomonadati</taxon>
        <taxon>Pseudomonadota</taxon>
        <taxon>Gammaproteobacteria</taxon>
        <taxon>Vibrionales</taxon>
        <taxon>Vibrionaceae</taxon>
        <taxon>Photobacterium</taxon>
    </lineage>
</organism>
<keyword evidence="3" id="KW-1185">Reference proteome</keyword>
<reference evidence="2 3" key="1">
    <citation type="submission" date="2018-01" db="EMBL/GenBank/DDBJ databases">
        <title>Whole genome sequencing of Histamine producing bacteria.</title>
        <authorList>
            <person name="Butler K."/>
        </authorList>
    </citation>
    <scope>NUCLEOTIDE SEQUENCE [LARGE SCALE GENOMIC DNA]</scope>
    <source>
        <strain evidence="2 3">DSM 100436</strain>
    </source>
</reference>
<dbReference type="RefSeq" id="WP_036819901.1">
    <property type="nucleotide sequence ID" value="NZ_JGVO01000246.1"/>
</dbReference>